<feature type="compositionally biased region" description="Low complexity" evidence="5">
    <location>
        <begin position="217"/>
        <end position="232"/>
    </location>
</feature>
<feature type="region of interest" description="Disordered" evidence="5">
    <location>
        <begin position="95"/>
        <end position="288"/>
    </location>
</feature>
<evidence type="ECO:0000256" key="5">
    <source>
        <dbReference type="SAM" id="MobiDB-lite"/>
    </source>
</evidence>
<keyword evidence="8" id="KW-1185">Reference proteome</keyword>
<sequence>MGCRPRFFIIRKGVPDKIVPLIAVDELPEQINIIGAPRELKPKETKGLYNLGEFFNKSKEPYAVEIMDEYPQNNAPNQTGGNTNIVTEKKIEDAVGTHRQGQETVNPGPSSFAQSDTHPSLTANKSPVTTAYPTQHEGQTKMALSDESQPGNLPASDQQQTNNSGQNCHSIDALPAVTTMSDSSSSSNADDITQPHNIVSPSTLAPLSPVFTEHMASPSLSSSSPSNSTPTTSSPPKPTTPRPALTGLAASQHATNKASTSTSTSTSTSPIHHLPSSPPPLKSPTPSPSSIYCRHYVHHGTCKFGRACRFKHTVPIQASTLSALGLSEIPRWYTSMVAASCAGEGLGLGLGLGLGSIGGSIKDRREVARLLLGEMLGVGANSVKKKGGRRKWTGTGTGTGTWKKSVVDDDDDAAAVRTQMQEEDEERGEEEEEEEMQVAMGRVEADLPIAERAGVKMGIGLSGKVPKLIDI</sequence>
<accession>A0AAV9HQC4</accession>
<protein>
    <recommendedName>
        <fullName evidence="6">C3H1-type domain-containing protein</fullName>
    </recommendedName>
</protein>
<comment type="caution">
    <text evidence="7">The sequence shown here is derived from an EMBL/GenBank/DDBJ whole genome shotgun (WGS) entry which is preliminary data.</text>
</comment>
<feature type="zinc finger region" description="C3H1-type" evidence="4">
    <location>
        <begin position="287"/>
        <end position="315"/>
    </location>
</feature>
<evidence type="ECO:0000313" key="8">
    <source>
        <dbReference type="Proteomes" id="UP001321749"/>
    </source>
</evidence>
<feature type="compositionally biased region" description="Low complexity" evidence="5">
    <location>
        <begin position="259"/>
        <end position="275"/>
    </location>
</feature>
<dbReference type="AlphaFoldDB" id="A0AAV9HQC4"/>
<feature type="compositionally biased region" description="Pro residues" evidence="5">
    <location>
        <begin position="276"/>
        <end position="287"/>
    </location>
</feature>
<reference evidence="7" key="2">
    <citation type="submission" date="2023-06" db="EMBL/GenBank/DDBJ databases">
        <authorList>
            <consortium name="Lawrence Berkeley National Laboratory"/>
            <person name="Mondo S.J."/>
            <person name="Hensen N."/>
            <person name="Bonometti L."/>
            <person name="Westerberg I."/>
            <person name="Brannstrom I.O."/>
            <person name="Guillou S."/>
            <person name="Cros-Aarteil S."/>
            <person name="Calhoun S."/>
            <person name="Haridas S."/>
            <person name="Kuo A."/>
            <person name="Pangilinan J."/>
            <person name="Riley R."/>
            <person name="Labutti K."/>
            <person name="Andreopoulos B."/>
            <person name="Lipzen A."/>
            <person name="Chen C."/>
            <person name="Yanf M."/>
            <person name="Daum C."/>
            <person name="Ng V."/>
            <person name="Clum A."/>
            <person name="Steindorff A."/>
            <person name="Ohm R."/>
            <person name="Martin F."/>
            <person name="Silar P."/>
            <person name="Natvig D."/>
            <person name="Lalanne C."/>
            <person name="Gautier V."/>
            <person name="Ament-Velasquez S.L."/>
            <person name="Kruys A."/>
            <person name="Hutchinson M.I."/>
            <person name="Powell A.J."/>
            <person name="Barry K."/>
            <person name="Miller A.N."/>
            <person name="Grigoriev I.V."/>
            <person name="Debuchy R."/>
            <person name="Gladieux P."/>
            <person name="Thoren M.H."/>
            <person name="Johannesson H."/>
        </authorList>
    </citation>
    <scope>NUCLEOTIDE SEQUENCE</scope>
    <source>
        <strain evidence="7">PSN324</strain>
    </source>
</reference>
<feature type="domain" description="C3H1-type" evidence="6">
    <location>
        <begin position="287"/>
        <end position="315"/>
    </location>
</feature>
<reference evidence="7" key="1">
    <citation type="journal article" date="2023" name="Mol. Phylogenet. Evol.">
        <title>Genome-scale phylogeny and comparative genomics of the fungal order Sordariales.</title>
        <authorList>
            <person name="Hensen N."/>
            <person name="Bonometti L."/>
            <person name="Westerberg I."/>
            <person name="Brannstrom I.O."/>
            <person name="Guillou S."/>
            <person name="Cros-Aarteil S."/>
            <person name="Calhoun S."/>
            <person name="Haridas S."/>
            <person name="Kuo A."/>
            <person name="Mondo S."/>
            <person name="Pangilinan J."/>
            <person name="Riley R."/>
            <person name="LaButti K."/>
            <person name="Andreopoulos B."/>
            <person name="Lipzen A."/>
            <person name="Chen C."/>
            <person name="Yan M."/>
            <person name="Daum C."/>
            <person name="Ng V."/>
            <person name="Clum A."/>
            <person name="Steindorff A."/>
            <person name="Ohm R.A."/>
            <person name="Martin F."/>
            <person name="Silar P."/>
            <person name="Natvig D.O."/>
            <person name="Lalanne C."/>
            <person name="Gautier V."/>
            <person name="Ament-Velasquez S.L."/>
            <person name="Kruys A."/>
            <person name="Hutchinson M.I."/>
            <person name="Powell A.J."/>
            <person name="Barry K."/>
            <person name="Miller A.N."/>
            <person name="Grigoriev I.V."/>
            <person name="Debuchy R."/>
            <person name="Gladieux P."/>
            <person name="Hiltunen Thoren M."/>
            <person name="Johannesson H."/>
        </authorList>
    </citation>
    <scope>NUCLEOTIDE SEQUENCE</scope>
    <source>
        <strain evidence="7">PSN324</strain>
    </source>
</reference>
<feature type="compositionally biased region" description="Polar residues" evidence="5">
    <location>
        <begin position="188"/>
        <end position="205"/>
    </location>
</feature>
<dbReference type="InterPro" id="IPR000571">
    <property type="entry name" value="Znf_CCCH"/>
</dbReference>
<feature type="compositionally biased region" description="Polar residues" evidence="5">
    <location>
        <begin position="102"/>
        <end position="137"/>
    </location>
</feature>
<evidence type="ECO:0000256" key="1">
    <source>
        <dbReference type="ARBA" id="ARBA00022723"/>
    </source>
</evidence>
<evidence type="ECO:0000256" key="3">
    <source>
        <dbReference type="ARBA" id="ARBA00022833"/>
    </source>
</evidence>
<gene>
    <name evidence="7" type="ORF">QBC42DRAFT_325156</name>
</gene>
<dbReference type="PROSITE" id="PS50103">
    <property type="entry name" value="ZF_C3H1"/>
    <property type="match status" value="1"/>
</dbReference>
<dbReference type="Proteomes" id="UP001321749">
    <property type="component" value="Unassembled WGS sequence"/>
</dbReference>
<dbReference type="GO" id="GO:0008270">
    <property type="term" value="F:zinc ion binding"/>
    <property type="evidence" value="ECO:0007669"/>
    <property type="project" value="UniProtKB-KW"/>
</dbReference>
<keyword evidence="1 4" id="KW-0479">Metal-binding</keyword>
<evidence type="ECO:0000256" key="2">
    <source>
        <dbReference type="ARBA" id="ARBA00022771"/>
    </source>
</evidence>
<dbReference type="EMBL" id="MU864963">
    <property type="protein sequence ID" value="KAK4463127.1"/>
    <property type="molecule type" value="Genomic_DNA"/>
</dbReference>
<dbReference type="InterPro" id="IPR036855">
    <property type="entry name" value="Znf_CCCH_sf"/>
</dbReference>
<organism evidence="7 8">
    <name type="scientific">Cladorrhinum samala</name>
    <dbReference type="NCBI Taxonomy" id="585594"/>
    <lineage>
        <taxon>Eukaryota</taxon>
        <taxon>Fungi</taxon>
        <taxon>Dikarya</taxon>
        <taxon>Ascomycota</taxon>
        <taxon>Pezizomycotina</taxon>
        <taxon>Sordariomycetes</taxon>
        <taxon>Sordariomycetidae</taxon>
        <taxon>Sordariales</taxon>
        <taxon>Podosporaceae</taxon>
        <taxon>Cladorrhinum</taxon>
    </lineage>
</organism>
<name>A0AAV9HQC4_9PEZI</name>
<evidence type="ECO:0000259" key="6">
    <source>
        <dbReference type="PROSITE" id="PS50103"/>
    </source>
</evidence>
<evidence type="ECO:0000256" key="4">
    <source>
        <dbReference type="PROSITE-ProRule" id="PRU00723"/>
    </source>
</evidence>
<evidence type="ECO:0000313" key="7">
    <source>
        <dbReference type="EMBL" id="KAK4463127.1"/>
    </source>
</evidence>
<proteinExistence type="predicted"/>
<keyword evidence="3 4" id="KW-0862">Zinc</keyword>
<keyword evidence="2 4" id="KW-0863">Zinc-finger</keyword>
<dbReference type="SUPFAM" id="SSF90229">
    <property type="entry name" value="CCCH zinc finger"/>
    <property type="match status" value="1"/>
</dbReference>
<feature type="compositionally biased region" description="Polar residues" evidence="5">
    <location>
        <begin position="146"/>
        <end position="169"/>
    </location>
</feature>